<dbReference type="Pfam" id="PF05345">
    <property type="entry name" value="He_PIG"/>
    <property type="match status" value="1"/>
</dbReference>
<feature type="signal peptide" evidence="1">
    <location>
        <begin position="1"/>
        <end position="25"/>
    </location>
</feature>
<protein>
    <recommendedName>
        <fullName evidence="2">Secretion system C-terminal sorting domain-containing protein</fullName>
    </recommendedName>
</protein>
<gene>
    <name evidence="3" type="ORF">BGO89_06995</name>
</gene>
<feature type="chain" id="PRO_5012702467" description="Secretion system C-terminal sorting domain-containing protein" evidence="1">
    <location>
        <begin position="26"/>
        <end position="767"/>
    </location>
</feature>
<dbReference type="SUPFAM" id="SSF49313">
    <property type="entry name" value="Cadherin-like"/>
    <property type="match status" value="1"/>
</dbReference>
<dbReference type="SUPFAM" id="SSF117074">
    <property type="entry name" value="Hypothetical protein PA1324"/>
    <property type="match status" value="1"/>
</dbReference>
<dbReference type="EMBL" id="MKVH01000021">
    <property type="protein sequence ID" value="OJX57712.1"/>
    <property type="molecule type" value="Genomic_DNA"/>
</dbReference>
<dbReference type="SUPFAM" id="SSF49464">
    <property type="entry name" value="Carboxypeptidase regulatory domain-like"/>
    <property type="match status" value="1"/>
</dbReference>
<dbReference type="Pfam" id="PF18962">
    <property type="entry name" value="Por_Secre_tail"/>
    <property type="match status" value="1"/>
</dbReference>
<dbReference type="GO" id="GO:0016020">
    <property type="term" value="C:membrane"/>
    <property type="evidence" value="ECO:0007669"/>
    <property type="project" value="InterPro"/>
</dbReference>
<sequence length="767" mass="83042">MRTSSSWRLLLLTLFLSISSYALQAAAPRTPLEFNAIVDGAPGHQVVLLKWFAHPEGDRPTVFDIYQASGETEVLANFTKVGSVEADPQHPFPEREYITYLVTDLEPGTYTFFVKAGNADGFSERTRIRVVVLKEAGATLEFVTEPVKTGVVGTAYRYPARATGGLNQAITYSLVHGPDGMTIDARTGVIEWMPSAAGRFEVKIRATIGANGVVTAEAFQSFVIEVKGRDDDPNRECAAVVGKALFDDVNTVVMDGTVTAFRRDSVRGDRDTVWREVWKPVATAPIQQSNFYLKLRAGDYKFLAEGKSFNREWYEDVVELGDAKVVTLTCESTLDLIMHLTAKPAPKIHVVEGRVTDAETGAGLRAVVTFEARTRDNVDRRWLSVRVETNAEGNFRVELPEGIGFIAFARAAKTRDGANTDLYLTEWWQETHDATQATVITLTENKGDLNFTLDKRPTYENGFGGTLKVEATGEGTPGKVTAFLLIARGNDDERHRVPVASVETDSLGNYHFDNLTPGVYLVFGAPSQRPNVPGWYVMGATAAKSWKDATRIEVGEVMLTVQHDILLRTGNTERGRGHARGRVFDRRDGGIVVKDDRTEGMGGLAGALLIATDSEGTIVDFSMSANEGGYEMTTLSAGTITLTVDRFGFEPGTQTIDVAEGGDVSADFGLAGTTTGVDNPTDPVAAGYVLYPNPANTSATFSFPSIQGKANIRIVSMTGMVLATQSVDVLPGTSSVTLDTSNLPIGMMLVQISNGTRGATLPLVISR</sequence>
<dbReference type="InterPro" id="IPR015919">
    <property type="entry name" value="Cadherin-like_sf"/>
</dbReference>
<evidence type="ECO:0000256" key="1">
    <source>
        <dbReference type="SAM" id="SignalP"/>
    </source>
</evidence>
<dbReference type="InterPro" id="IPR013783">
    <property type="entry name" value="Ig-like_fold"/>
</dbReference>
<proteinExistence type="predicted"/>
<comment type="caution">
    <text evidence="3">The sequence shown here is derived from an EMBL/GenBank/DDBJ whole genome shotgun (WGS) entry which is preliminary data.</text>
</comment>
<dbReference type="InterPro" id="IPR026444">
    <property type="entry name" value="Secre_tail"/>
</dbReference>
<feature type="domain" description="Secretion system C-terminal sorting" evidence="2">
    <location>
        <begin position="690"/>
        <end position="757"/>
    </location>
</feature>
<dbReference type="AlphaFoldDB" id="A0A1M3KYX9"/>
<evidence type="ECO:0000259" key="2">
    <source>
        <dbReference type="Pfam" id="PF18962"/>
    </source>
</evidence>
<dbReference type="Proteomes" id="UP000184233">
    <property type="component" value="Unassembled WGS sequence"/>
</dbReference>
<evidence type="ECO:0000313" key="4">
    <source>
        <dbReference type="Proteomes" id="UP000184233"/>
    </source>
</evidence>
<dbReference type="Gene3D" id="2.60.40.1120">
    <property type="entry name" value="Carboxypeptidase-like, regulatory domain"/>
    <property type="match status" value="1"/>
</dbReference>
<organism evidence="3 4">
    <name type="scientific">Candidatus Kapaibacterium thiocyanatum</name>
    <dbReference type="NCBI Taxonomy" id="1895771"/>
    <lineage>
        <taxon>Bacteria</taxon>
        <taxon>Pseudomonadati</taxon>
        <taxon>Candidatus Kapaibacteriota</taxon>
        <taxon>Candidatus Kapaibacteriia</taxon>
        <taxon>Candidatus Kapaibacteriales</taxon>
        <taxon>Candidatus Kapaibacteriaceae</taxon>
        <taxon>Candidatus Kapaibacterium</taxon>
    </lineage>
</organism>
<reference evidence="3 4" key="1">
    <citation type="submission" date="2016-09" db="EMBL/GenBank/DDBJ databases">
        <title>Genome-resolved meta-omics ties microbial dynamics to process performance in biotechnology for thiocyanate degradation.</title>
        <authorList>
            <person name="Kantor R.S."/>
            <person name="Huddy R.J."/>
            <person name="Iyer R."/>
            <person name="Thomas B.C."/>
            <person name="Brown C.T."/>
            <person name="Anantharaman K."/>
            <person name="Tringe S."/>
            <person name="Hettich R.L."/>
            <person name="Harrison S.T."/>
            <person name="Banfield J.F."/>
        </authorList>
    </citation>
    <scope>NUCLEOTIDE SEQUENCE [LARGE SCALE GENOMIC DNA]</scope>
    <source>
        <strain evidence="3">59-99</strain>
    </source>
</reference>
<dbReference type="STRING" id="1895771.BGO89_06995"/>
<dbReference type="InterPro" id="IPR008969">
    <property type="entry name" value="CarboxyPept-like_regulatory"/>
</dbReference>
<dbReference type="NCBIfam" id="TIGR04183">
    <property type="entry name" value="Por_Secre_tail"/>
    <property type="match status" value="1"/>
</dbReference>
<name>A0A1M3KYX9_9BACT</name>
<dbReference type="Gene3D" id="2.60.40.10">
    <property type="entry name" value="Immunoglobulins"/>
    <property type="match status" value="1"/>
</dbReference>
<keyword evidence="1" id="KW-0732">Signal</keyword>
<evidence type="ECO:0000313" key="3">
    <source>
        <dbReference type="EMBL" id="OJX57712.1"/>
    </source>
</evidence>
<dbReference type="GO" id="GO:0005509">
    <property type="term" value="F:calcium ion binding"/>
    <property type="evidence" value="ECO:0007669"/>
    <property type="project" value="InterPro"/>
</dbReference>
<accession>A0A1M3KYX9</accession>